<dbReference type="EMBL" id="KV454289">
    <property type="protein sequence ID" value="ODQ76604.1"/>
    <property type="molecule type" value="Genomic_DNA"/>
</dbReference>
<dbReference type="FunFam" id="1.10.510.10:FF:000571">
    <property type="entry name" value="Maternal embryonic leucine zipper kinase"/>
    <property type="match status" value="1"/>
</dbReference>
<dbReference type="Pfam" id="PF00498">
    <property type="entry name" value="FHA"/>
    <property type="match status" value="2"/>
</dbReference>
<keyword evidence="4 7" id="KW-0547">Nucleotide-binding</keyword>
<dbReference type="InterPro" id="IPR011009">
    <property type="entry name" value="Kinase-like_dom_sf"/>
</dbReference>
<dbReference type="GO" id="GO:0008104">
    <property type="term" value="P:intracellular protein localization"/>
    <property type="evidence" value="ECO:0007669"/>
    <property type="project" value="EnsemblFungi"/>
</dbReference>
<accession>A0A1E3QGN0</accession>
<dbReference type="Pfam" id="PF00069">
    <property type="entry name" value="Pkinase"/>
    <property type="match status" value="1"/>
</dbReference>
<comment type="similarity">
    <text evidence="1 7">Belongs to the protein kinase superfamily. CAMK Ser/Thr protein kinase family. CHEK2 subfamily.</text>
</comment>
<dbReference type="GO" id="GO:0005524">
    <property type="term" value="F:ATP binding"/>
    <property type="evidence" value="ECO:0007669"/>
    <property type="project" value="UniProtKB-UniRule"/>
</dbReference>
<dbReference type="InterPro" id="IPR016256">
    <property type="entry name" value="Ser/Thr_kinase_Rad53"/>
</dbReference>
<evidence type="ECO:0000256" key="7">
    <source>
        <dbReference type="PIRNR" id="PIRNR000661"/>
    </source>
</evidence>
<dbReference type="STRING" id="675824.A0A1E3QGN0"/>
<evidence type="ECO:0000256" key="12">
    <source>
        <dbReference type="SAM" id="MobiDB-lite"/>
    </source>
</evidence>
<dbReference type="Gene3D" id="1.10.510.10">
    <property type="entry name" value="Transferase(Phosphotransferase) domain 1"/>
    <property type="match status" value="1"/>
</dbReference>
<dbReference type="AlphaFoldDB" id="A0A1E3QGN0"/>
<feature type="domain" description="FHA" evidence="13">
    <location>
        <begin position="65"/>
        <end position="122"/>
    </location>
</feature>
<evidence type="ECO:0000259" key="14">
    <source>
        <dbReference type="PROSITE" id="PS50011"/>
    </source>
</evidence>
<dbReference type="GO" id="GO:0006281">
    <property type="term" value="P:DNA repair"/>
    <property type="evidence" value="ECO:0007669"/>
    <property type="project" value="EnsemblFungi"/>
</dbReference>
<comment type="subcellular location">
    <subcellularLocation>
        <location evidence="7">Nucleus</location>
    </subcellularLocation>
</comment>
<keyword evidence="7" id="KW-0829">Tyrosine-protein kinase</keyword>
<feature type="compositionally biased region" description="Basic and acidic residues" evidence="12">
    <location>
        <begin position="508"/>
        <end position="518"/>
    </location>
</feature>
<feature type="domain" description="FHA" evidence="13">
    <location>
        <begin position="594"/>
        <end position="656"/>
    </location>
</feature>
<keyword evidence="6 7" id="KW-0067">ATP-binding</keyword>
<evidence type="ECO:0000256" key="2">
    <source>
        <dbReference type="ARBA" id="ARBA00022527"/>
    </source>
</evidence>
<evidence type="ECO:0000256" key="4">
    <source>
        <dbReference type="ARBA" id="ARBA00022741"/>
    </source>
</evidence>
<dbReference type="InterPro" id="IPR017441">
    <property type="entry name" value="Protein_kinase_ATP_BS"/>
</dbReference>
<evidence type="ECO:0000256" key="11">
    <source>
        <dbReference type="PROSITE-ProRule" id="PRU10141"/>
    </source>
</evidence>
<evidence type="ECO:0000256" key="9">
    <source>
        <dbReference type="PIRSR" id="PIRSR630616-2"/>
    </source>
</evidence>
<feature type="region of interest" description="Disordered" evidence="12">
    <location>
        <begin position="508"/>
        <end position="532"/>
    </location>
</feature>
<dbReference type="InterPro" id="IPR000719">
    <property type="entry name" value="Prot_kinase_dom"/>
</dbReference>
<keyword evidence="7" id="KW-0131">Cell cycle</keyword>
<dbReference type="GO" id="GO:0004674">
    <property type="term" value="F:protein serine/threonine kinase activity"/>
    <property type="evidence" value="ECO:0007669"/>
    <property type="project" value="UniProtKB-KW"/>
</dbReference>
<dbReference type="SUPFAM" id="SSF56112">
    <property type="entry name" value="Protein kinase-like (PK-like)"/>
    <property type="match status" value="1"/>
</dbReference>
<dbReference type="GO" id="GO:0005829">
    <property type="term" value="C:cytosol"/>
    <property type="evidence" value="ECO:0007669"/>
    <property type="project" value="EnsemblFungi"/>
</dbReference>
<comment type="function">
    <text evidence="7">Controls S-phase checkpoint as well as G1 and G2 DNA damage checkpoints. Phosphorylates proteins on serine, threonine, and tyrosine. Prevents entry into anaphase and mitotic exit after DNA damage via regulation of the Polo kinase CDC5.</text>
</comment>
<feature type="active site" description="Proton acceptor" evidence="8">
    <location>
        <position position="298"/>
    </location>
</feature>
<dbReference type="CDD" id="cd22690">
    <property type="entry name" value="FHA_RAD53-like_rpt2"/>
    <property type="match status" value="1"/>
</dbReference>
<dbReference type="InterPro" id="IPR008271">
    <property type="entry name" value="Ser/Thr_kinase_AS"/>
</dbReference>
<organism evidence="15 16">
    <name type="scientific">Lipomyces starkeyi NRRL Y-11557</name>
    <dbReference type="NCBI Taxonomy" id="675824"/>
    <lineage>
        <taxon>Eukaryota</taxon>
        <taxon>Fungi</taxon>
        <taxon>Dikarya</taxon>
        <taxon>Ascomycota</taxon>
        <taxon>Saccharomycotina</taxon>
        <taxon>Lipomycetes</taxon>
        <taxon>Lipomycetales</taxon>
        <taxon>Lipomycetaceae</taxon>
        <taxon>Lipomyces</taxon>
    </lineage>
</organism>
<dbReference type="PIRSF" id="PIRSF000661">
    <property type="entry name" value="Ser/Thr_PK_RAD53"/>
    <property type="match status" value="1"/>
</dbReference>
<dbReference type="EC" id="2.7.12.1" evidence="7"/>
<dbReference type="GO" id="GO:0009202">
    <property type="term" value="P:deoxyribonucleoside triphosphate biosynthetic process"/>
    <property type="evidence" value="ECO:0007669"/>
    <property type="project" value="EnsemblFungi"/>
</dbReference>
<feature type="binding site" evidence="9 11">
    <location>
        <position position="207"/>
    </location>
    <ligand>
        <name>ATP</name>
        <dbReference type="ChEBI" id="CHEBI:30616"/>
    </ligand>
</feature>
<dbReference type="CDD" id="cd05117">
    <property type="entry name" value="STKc_CAMK"/>
    <property type="match status" value="1"/>
</dbReference>
<proteinExistence type="inferred from homology"/>
<evidence type="ECO:0000256" key="8">
    <source>
        <dbReference type="PIRSR" id="PIRSR630616-1"/>
    </source>
</evidence>
<keyword evidence="2 7" id="KW-0723">Serine/threonine-protein kinase</keyword>
<dbReference type="PROSITE" id="PS50006">
    <property type="entry name" value="FHA_DOMAIN"/>
    <property type="match status" value="2"/>
</dbReference>
<dbReference type="SUPFAM" id="SSF49879">
    <property type="entry name" value="SMAD/FHA domain"/>
    <property type="match status" value="2"/>
</dbReference>
<keyword evidence="7" id="KW-0539">Nucleus</keyword>
<keyword evidence="7" id="KW-0227">DNA damage</keyword>
<evidence type="ECO:0000313" key="15">
    <source>
        <dbReference type="EMBL" id="ODQ76604.1"/>
    </source>
</evidence>
<feature type="region of interest" description="Disordered" evidence="12">
    <location>
        <begin position="1"/>
        <end position="24"/>
    </location>
</feature>
<evidence type="ECO:0000256" key="6">
    <source>
        <dbReference type="ARBA" id="ARBA00022840"/>
    </source>
</evidence>
<evidence type="ECO:0000256" key="3">
    <source>
        <dbReference type="ARBA" id="ARBA00022679"/>
    </source>
</evidence>
<keyword evidence="16" id="KW-1185">Reference proteome</keyword>
<dbReference type="InterPro" id="IPR030616">
    <property type="entry name" value="Aur-like"/>
</dbReference>
<sequence length="741" mass="83046">MEDPDFATQPSTVPQQWGQHDSSNQEDENILCTLVCLTGNIKNVVLRMDETSIGFDGKSVTKKEWIFGRNSRCDVHMGEIKRVSNNHFRIWTRDPPPNSNEPPIVLIEDVSTNGTFLNQSRLPRKRSCILSQGDEIGLGMGVPQDEIRFLINFGPAFLRGRQQQVKENALETGVYGRYDMRDTIGKGAFATVRKAVDRVTGEVFAVKVIPRRRIMAGLAVKREVDILMRLDHPHIVKLKELFEDRSNVYLVMEYVAGGDLMDYITKYGPMDDNMAKIVVKQVLQAVVYVHSAGISHRDIKPDNILLVSEDDCDGNSIQIKVSDFGLAKISESGTFLKTFCGTLAYLAPEVIQARDSSRAHAERTSTYYSNKVDMWSIGCMVYVLLTGYLPFNGSTQEQLCNQIIAGEYSQQPLDDAKVSADANAFIRALLEVNPKKRLTAKAALLLRWLREGQQSDESSPLNEDSDVVVDSKLDDVQDGAMEGVEEVALGHASDIDSSELQKRTAKLEISRGRSDSGHARTSLIGPDGEGDNENKFKVDGIGQLPITSGIRHYADENDLRSSSIGELPPKTWLLLETMKDSIPYKDIMIFREQAWFGRARKCDIQLTDSRTSKFHCYLRRKRNSHGGGDAGHKRDLDAIYLSDFSTNGCFVNNQRVGSGMQATLKNGDEIAMFKERNEKLAFKVQLIRPEEFCEVERTDGVVEIVPTPVLKNELVGSKPKKHPRDHDDADLLLQKKRSLRV</sequence>
<dbReference type="PANTHER" id="PTHR24350">
    <property type="entry name" value="SERINE/THREONINE-PROTEIN KINASE IAL-RELATED"/>
    <property type="match status" value="1"/>
</dbReference>
<feature type="cross-link" description="Glycyl lysine isopeptide (Lys-Gly) (interchain with G-Cter in SUMO2)" evidence="10">
    <location>
        <position position="300"/>
    </location>
</feature>
<protein>
    <recommendedName>
        <fullName evidence="7">Serine/threonine-protein kinase RAD53</fullName>
        <ecNumber evidence="7">2.7.12.1</ecNumber>
    </recommendedName>
</protein>
<dbReference type="GO" id="GO:0043247">
    <property type="term" value="P:telomere maintenance in response to DNA damage"/>
    <property type="evidence" value="ECO:0007669"/>
    <property type="project" value="EnsemblFungi"/>
</dbReference>
<dbReference type="PROSITE" id="PS00108">
    <property type="entry name" value="PROTEIN_KINASE_ST"/>
    <property type="match status" value="1"/>
</dbReference>
<dbReference type="GO" id="GO:0004713">
    <property type="term" value="F:protein tyrosine kinase activity"/>
    <property type="evidence" value="ECO:0007669"/>
    <property type="project" value="UniProtKB-KW"/>
</dbReference>
<dbReference type="PROSITE" id="PS00107">
    <property type="entry name" value="PROTEIN_KINASE_ATP"/>
    <property type="match status" value="1"/>
</dbReference>
<dbReference type="SMART" id="SM00240">
    <property type="entry name" value="FHA"/>
    <property type="match status" value="2"/>
</dbReference>
<keyword evidence="5 7" id="KW-0418">Kinase</keyword>
<dbReference type="GO" id="GO:0005634">
    <property type="term" value="C:nucleus"/>
    <property type="evidence" value="ECO:0007669"/>
    <property type="project" value="UniProtKB-SubCell"/>
</dbReference>
<dbReference type="FunFam" id="3.30.200.20:FF:000315">
    <property type="entry name" value="Calcium-dependent protein kinase 3"/>
    <property type="match status" value="1"/>
</dbReference>
<keyword evidence="3 7" id="KW-0808">Transferase</keyword>
<dbReference type="Gene3D" id="2.60.200.20">
    <property type="match status" value="2"/>
</dbReference>
<dbReference type="GO" id="GO:0006270">
    <property type="term" value="P:DNA replication initiation"/>
    <property type="evidence" value="ECO:0007669"/>
    <property type="project" value="EnsemblFungi"/>
</dbReference>
<dbReference type="OrthoDB" id="10252171at2759"/>
<feature type="domain" description="Protein kinase" evidence="14">
    <location>
        <begin position="178"/>
        <end position="449"/>
    </location>
</feature>
<evidence type="ECO:0000256" key="1">
    <source>
        <dbReference type="ARBA" id="ARBA00005575"/>
    </source>
</evidence>
<name>A0A1E3QGN0_LIPST</name>
<dbReference type="SMART" id="SM00220">
    <property type="entry name" value="S_TKc"/>
    <property type="match status" value="1"/>
</dbReference>
<dbReference type="GO" id="GO:0004712">
    <property type="term" value="F:protein serine/threonine/tyrosine kinase activity"/>
    <property type="evidence" value="ECO:0007669"/>
    <property type="project" value="UniProtKB-EC"/>
</dbReference>
<dbReference type="Proteomes" id="UP000094385">
    <property type="component" value="Unassembled WGS sequence"/>
</dbReference>
<gene>
    <name evidence="15" type="ORF">LIPSTDRAFT_138934</name>
</gene>
<feature type="binding site" evidence="9">
    <location>
        <position position="323"/>
    </location>
    <ligand>
        <name>ATP</name>
        <dbReference type="ChEBI" id="CHEBI:30616"/>
    </ligand>
</feature>
<evidence type="ECO:0000313" key="16">
    <source>
        <dbReference type="Proteomes" id="UP000094385"/>
    </source>
</evidence>
<dbReference type="InterPro" id="IPR008984">
    <property type="entry name" value="SMAD_FHA_dom_sf"/>
</dbReference>
<dbReference type="GO" id="GO:0003688">
    <property type="term" value="F:DNA replication origin binding"/>
    <property type="evidence" value="ECO:0007669"/>
    <property type="project" value="EnsemblFungi"/>
</dbReference>
<feature type="compositionally biased region" description="Polar residues" evidence="12">
    <location>
        <begin position="8"/>
        <end position="22"/>
    </location>
</feature>
<evidence type="ECO:0000259" key="13">
    <source>
        <dbReference type="PROSITE" id="PS50006"/>
    </source>
</evidence>
<reference evidence="15 16" key="1">
    <citation type="journal article" date="2016" name="Proc. Natl. Acad. Sci. U.S.A.">
        <title>Comparative genomics of biotechnologically important yeasts.</title>
        <authorList>
            <person name="Riley R."/>
            <person name="Haridas S."/>
            <person name="Wolfe K.H."/>
            <person name="Lopes M.R."/>
            <person name="Hittinger C.T."/>
            <person name="Goeker M."/>
            <person name="Salamov A.A."/>
            <person name="Wisecaver J.H."/>
            <person name="Long T.M."/>
            <person name="Calvey C.H."/>
            <person name="Aerts A.L."/>
            <person name="Barry K.W."/>
            <person name="Choi C."/>
            <person name="Clum A."/>
            <person name="Coughlan A.Y."/>
            <person name="Deshpande S."/>
            <person name="Douglass A.P."/>
            <person name="Hanson S.J."/>
            <person name="Klenk H.-P."/>
            <person name="LaButti K.M."/>
            <person name="Lapidus A."/>
            <person name="Lindquist E.A."/>
            <person name="Lipzen A.M."/>
            <person name="Meier-Kolthoff J.P."/>
            <person name="Ohm R.A."/>
            <person name="Otillar R.P."/>
            <person name="Pangilinan J.L."/>
            <person name="Peng Y."/>
            <person name="Rokas A."/>
            <person name="Rosa C.A."/>
            <person name="Scheuner C."/>
            <person name="Sibirny A.A."/>
            <person name="Slot J.C."/>
            <person name="Stielow J.B."/>
            <person name="Sun H."/>
            <person name="Kurtzman C.P."/>
            <person name="Blackwell M."/>
            <person name="Grigoriev I.V."/>
            <person name="Jeffries T.W."/>
        </authorList>
    </citation>
    <scope>NUCLEOTIDE SEQUENCE [LARGE SCALE GENOMIC DNA]</scope>
    <source>
        <strain evidence="15 16">NRRL Y-11557</strain>
    </source>
</reference>
<dbReference type="InterPro" id="IPR000253">
    <property type="entry name" value="FHA_dom"/>
</dbReference>
<dbReference type="PROSITE" id="PS50011">
    <property type="entry name" value="PROTEIN_KINASE_DOM"/>
    <property type="match status" value="1"/>
</dbReference>
<evidence type="ECO:0000256" key="5">
    <source>
        <dbReference type="ARBA" id="ARBA00022777"/>
    </source>
</evidence>
<dbReference type="GO" id="GO:0000077">
    <property type="term" value="P:DNA damage checkpoint signaling"/>
    <property type="evidence" value="ECO:0007669"/>
    <property type="project" value="EnsemblFungi"/>
</dbReference>
<evidence type="ECO:0000256" key="10">
    <source>
        <dbReference type="PIRSR" id="PIRSR630616-3"/>
    </source>
</evidence>
<comment type="catalytic activity">
    <reaction evidence="7">
        <text>L-threonyl-[protein] + ATP = O-phospho-L-threonyl-[protein] + ADP + H(+)</text>
        <dbReference type="Rhea" id="RHEA:46608"/>
        <dbReference type="Rhea" id="RHEA-COMP:11060"/>
        <dbReference type="Rhea" id="RHEA-COMP:11605"/>
        <dbReference type="ChEBI" id="CHEBI:15378"/>
        <dbReference type="ChEBI" id="CHEBI:30013"/>
        <dbReference type="ChEBI" id="CHEBI:30616"/>
        <dbReference type="ChEBI" id="CHEBI:61977"/>
        <dbReference type="ChEBI" id="CHEBI:456216"/>
        <dbReference type="EC" id="2.7.12.1"/>
    </reaction>
</comment>